<evidence type="ECO:0008006" key="3">
    <source>
        <dbReference type="Google" id="ProtNLM"/>
    </source>
</evidence>
<gene>
    <name evidence="1" type="ORF">NDN08_006933</name>
</gene>
<organism evidence="1 2">
    <name type="scientific">Rhodosorus marinus</name>
    <dbReference type="NCBI Taxonomy" id="101924"/>
    <lineage>
        <taxon>Eukaryota</taxon>
        <taxon>Rhodophyta</taxon>
        <taxon>Stylonematophyceae</taxon>
        <taxon>Stylonematales</taxon>
        <taxon>Stylonemataceae</taxon>
        <taxon>Rhodosorus</taxon>
    </lineage>
</organism>
<comment type="caution">
    <text evidence="1">The sequence shown here is derived from an EMBL/GenBank/DDBJ whole genome shotgun (WGS) entry which is preliminary data.</text>
</comment>
<dbReference type="AlphaFoldDB" id="A0AAV8UJ48"/>
<keyword evidence="2" id="KW-1185">Reference proteome</keyword>
<sequence length="171" mass="19274">MTLKLHEIRLVSNDSMEIFFTQKMMPMDIADGVDLAGLQVTLKAMARVSKSFPAGGLKRVSFKVHNDISSRPPHMSMTQDDTEHITVFVHSDADHSVLAIFLGSIKSEKLNADIRNVVEGISKDLIQRLKEIRNGTSEDKNPTSEKLQVEEVERDIIRRMQPFIAPGIRFT</sequence>
<proteinExistence type="predicted"/>
<name>A0AAV8UJ48_9RHOD</name>
<evidence type="ECO:0000313" key="2">
    <source>
        <dbReference type="Proteomes" id="UP001157974"/>
    </source>
</evidence>
<evidence type="ECO:0000313" key="1">
    <source>
        <dbReference type="EMBL" id="KAJ8902530.1"/>
    </source>
</evidence>
<accession>A0AAV8UJ48</accession>
<dbReference type="Proteomes" id="UP001157974">
    <property type="component" value="Unassembled WGS sequence"/>
</dbReference>
<protein>
    <recommendedName>
        <fullName evidence="3">SMP-LTD domain-containing protein</fullName>
    </recommendedName>
</protein>
<dbReference type="EMBL" id="JAMWBK010000009">
    <property type="protein sequence ID" value="KAJ8902530.1"/>
    <property type="molecule type" value="Genomic_DNA"/>
</dbReference>
<reference evidence="1 2" key="1">
    <citation type="journal article" date="2023" name="Nat. Commun.">
        <title>Origin of minicircular mitochondrial genomes in red algae.</title>
        <authorList>
            <person name="Lee Y."/>
            <person name="Cho C.H."/>
            <person name="Lee Y.M."/>
            <person name="Park S.I."/>
            <person name="Yang J.H."/>
            <person name="West J.A."/>
            <person name="Bhattacharya D."/>
            <person name="Yoon H.S."/>
        </authorList>
    </citation>
    <scope>NUCLEOTIDE SEQUENCE [LARGE SCALE GENOMIC DNA]</scope>
    <source>
        <strain evidence="1 2">CCMP1338</strain>
        <tissue evidence="1">Whole cell</tissue>
    </source>
</reference>